<sequence>MIEEELDFETEIINDKNYKDLQIGTSAYRKKLKGNKRKINSALRIEGKDYKIRKGTSVKKKLVLTNPCVSKKCQNACGYISEEIRQDVFDSYYQLNSQQRKIS</sequence>
<organism evidence="1 2">
    <name type="scientific">Macrosiphum euphorbiae</name>
    <name type="common">potato aphid</name>
    <dbReference type="NCBI Taxonomy" id="13131"/>
    <lineage>
        <taxon>Eukaryota</taxon>
        <taxon>Metazoa</taxon>
        <taxon>Ecdysozoa</taxon>
        <taxon>Arthropoda</taxon>
        <taxon>Hexapoda</taxon>
        <taxon>Insecta</taxon>
        <taxon>Pterygota</taxon>
        <taxon>Neoptera</taxon>
        <taxon>Paraneoptera</taxon>
        <taxon>Hemiptera</taxon>
        <taxon>Sternorrhyncha</taxon>
        <taxon>Aphidomorpha</taxon>
        <taxon>Aphidoidea</taxon>
        <taxon>Aphididae</taxon>
        <taxon>Macrosiphini</taxon>
        <taxon>Macrosiphum</taxon>
    </lineage>
</organism>
<keyword evidence="2" id="KW-1185">Reference proteome</keyword>
<proteinExistence type="predicted"/>
<dbReference type="EMBL" id="CARXXK010000002">
    <property type="protein sequence ID" value="CAI6352577.1"/>
    <property type="molecule type" value="Genomic_DNA"/>
</dbReference>
<evidence type="ECO:0000313" key="2">
    <source>
        <dbReference type="Proteomes" id="UP001160148"/>
    </source>
</evidence>
<name>A0AAV0W9Y4_9HEMI</name>
<protein>
    <submittedName>
        <fullName evidence="1">Uncharacterized protein</fullName>
    </submittedName>
</protein>
<gene>
    <name evidence="1" type="ORF">MEUPH1_LOCUS8799</name>
</gene>
<evidence type="ECO:0000313" key="1">
    <source>
        <dbReference type="EMBL" id="CAI6352577.1"/>
    </source>
</evidence>
<dbReference type="AlphaFoldDB" id="A0AAV0W9Y4"/>
<comment type="caution">
    <text evidence="1">The sequence shown here is derived from an EMBL/GenBank/DDBJ whole genome shotgun (WGS) entry which is preliminary data.</text>
</comment>
<dbReference type="Proteomes" id="UP001160148">
    <property type="component" value="Unassembled WGS sequence"/>
</dbReference>
<reference evidence="1 2" key="1">
    <citation type="submission" date="2023-01" db="EMBL/GenBank/DDBJ databases">
        <authorList>
            <person name="Whitehead M."/>
        </authorList>
    </citation>
    <scope>NUCLEOTIDE SEQUENCE [LARGE SCALE GENOMIC DNA]</scope>
</reference>
<accession>A0AAV0W9Y4</accession>